<dbReference type="GO" id="GO:0016887">
    <property type="term" value="F:ATP hydrolysis activity"/>
    <property type="evidence" value="ECO:0007669"/>
    <property type="project" value="InterPro"/>
</dbReference>
<dbReference type="InterPro" id="IPR027417">
    <property type="entry name" value="P-loop_NTPase"/>
</dbReference>
<evidence type="ECO:0000256" key="5">
    <source>
        <dbReference type="ARBA" id="ARBA00022737"/>
    </source>
</evidence>
<evidence type="ECO:0000256" key="4">
    <source>
        <dbReference type="ARBA" id="ARBA00022597"/>
    </source>
</evidence>
<dbReference type="EC" id="3.6.3.17" evidence="11"/>
<evidence type="ECO:0000313" key="11">
    <source>
        <dbReference type="EMBL" id="OQA60843.1"/>
    </source>
</evidence>
<organism evidence="11">
    <name type="scientific">Candidatus Atribacter allofermentans</name>
    <dbReference type="NCBI Taxonomy" id="1852833"/>
    <lineage>
        <taxon>Bacteria</taxon>
        <taxon>Pseudomonadati</taxon>
        <taxon>Atribacterota</taxon>
        <taxon>Atribacteria</taxon>
        <taxon>Atribacterales</taxon>
        <taxon>Atribacteraceae</taxon>
        <taxon>Atribacter</taxon>
    </lineage>
</organism>
<dbReference type="GO" id="GO:0005524">
    <property type="term" value="F:ATP binding"/>
    <property type="evidence" value="ECO:0007669"/>
    <property type="project" value="UniProtKB-KW"/>
</dbReference>
<evidence type="ECO:0000256" key="8">
    <source>
        <dbReference type="ARBA" id="ARBA00022967"/>
    </source>
</evidence>
<dbReference type="SUPFAM" id="SSF52540">
    <property type="entry name" value="P-loop containing nucleoside triphosphate hydrolases"/>
    <property type="match status" value="2"/>
</dbReference>
<accession>A0A1V5T2U0</accession>
<keyword evidence="2" id="KW-0813">Transport</keyword>
<keyword evidence="11" id="KW-0378">Hydrolase</keyword>
<evidence type="ECO:0000256" key="3">
    <source>
        <dbReference type="ARBA" id="ARBA00022475"/>
    </source>
</evidence>
<keyword evidence="4" id="KW-0762">Sugar transport</keyword>
<comment type="caution">
    <text evidence="11">The sequence shown here is derived from an EMBL/GenBank/DDBJ whole genome shotgun (WGS) entry which is preliminary data.</text>
</comment>
<dbReference type="PANTHER" id="PTHR43790:SF3">
    <property type="entry name" value="D-ALLOSE IMPORT ATP-BINDING PROTEIN ALSA-RELATED"/>
    <property type="match status" value="1"/>
</dbReference>
<dbReference type="InterPro" id="IPR050107">
    <property type="entry name" value="ABC_carbohydrate_import_ATPase"/>
</dbReference>
<evidence type="ECO:0000256" key="9">
    <source>
        <dbReference type="ARBA" id="ARBA00023136"/>
    </source>
</evidence>
<dbReference type="InterPro" id="IPR017871">
    <property type="entry name" value="ABC_transporter-like_CS"/>
</dbReference>
<keyword evidence="8" id="KW-1278">Translocase</keyword>
<dbReference type="InterPro" id="IPR003593">
    <property type="entry name" value="AAA+_ATPase"/>
</dbReference>
<evidence type="ECO:0000256" key="2">
    <source>
        <dbReference type="ARBA" id="ARBA00022448"/>
    </source>
</evidence>
<dbReference type="CDD" id="cd03215">
    <property type="entry name" value="ABC_Carb_Monos_II"/>
    <property type="match status" value="1"/>
</dbReference>
<dbReference type="CDD" id="cd03216">
    <property type="entry name" value="ABC_Carb_Monos_I"/>
    <property type="match status" value="1"/>
</dbReference>
<evidence type="ECO:0000259" key="10">
    <source>
        <dbReference type="PROSITE" id="PS50893"/>
    </source>
</evidence>
<sequence>MSFGKEVLRLENISKSFPAVKALDQVNLSVKAGEVRGLVGENGAGKSTLIKIVTGAYIKDSGRMIFEDKEILRNSPIISKELGIFAVYQDVMVAQDLSVAENFFLGNQPKKGPIIDWGKMYRDSKKFLDEIEVDIDVKRSIKELSAAEGKMITIAKSLWHRPKLVIFDEPTAVLTRNETKILFRIIKNLRERGSAIIYISHNLEEVFDTCDTVTVLKDGAVVGTYTIEELGSVEKLIPLMVGRTIEEMYYKKEVGIGRELLRVENLSGKKFQNININVKAGEILGIFGLVGAGRTDIARAIYGADKFDKGKIIVNGKEISIKKPKDSLRSGVGYLPEDRRIQGTFSQQDIEFNINAINLEKVMRAGILIYKKAYEQTKDYVDKLSIKIGSMYQKVSDLSGGNQQKVVIARWLCKNPDVLIFDEPTAGIDVGTKAEIYRLFNEILNQEKGIILISSYLPELIGLSDRILVISNGMVAGEVERKEFSEEYLLTLAMKNIVSKEKIREAV</sequence>
<dbReference type="Proteomes" id="UP000485569">
    <property type="component" value="Unassembled WGS sequence"/>
</dbReference>
<dbReference type="PROSITE" id="PS50893">
    <property type="entry name" value="ABC_TRANSPORTER_2"/>
    <property type="match status" value="2"/>
</dbReference>
<dbReference type="PROSITE" id="PS00211">
    <property type="entry name" value="ABC_TRANSPORTER_1"/>
    <property type="match status" value="1"/>
</dbReference>
<dbReference type="FunFam" id="3.40.50.300:FF:000127">
    <property type="entry name" value="Ribose import ATP-binding protein RbsA"/>
    <property type="match status" value="1"/>
</dbReference>
<protein>
    <submittedName>
        <fullName evidence="11">Galactose/methyl galactoside import ATP-binding protein MglA</fullName>
        <ecNumber evidence="11">3.6.3.17</ecNumber>
    </submittedName>
</protein>
<dbReference type="EMBL" id="MWBQ01000030">
    <property type="protein sequence ID" value="OQA60843.1"/>
    <property type="molecule type" value="Genomic_DNA"/>
</dbReference>
<dbReference type="AlphaFoldDB" id="A0A1V5T2U0"/>
<keyword evidence="3" id="KW-1003">Cell membrane</keyword>
<comment type="subcellular location">
    <subcellularLocation>
        <location evidence="1">Cell membrane</location>
        <topology evidence="1">Peripheral membrane protein</topology>
    </subcellularLocation>
</comment>
<dbReference type="Pfam" id="PF00005">
    <property type="entry name" value="ABC_tran"/>
    <property type="match status" value="2"/>
</dbReference>
<dbReference type="SMART" id="SM00382">
    <property type="entry name" value="AAA"/>
    <property type="match status" value="2"/>
</dbReference>
<evidence type="ECO:0000256" key="1">
    <source>
        <dbReference type="ARBA" id="ARBA00004202"/>
    </source>
</evidence>
<reference evidence="11" key="1">
    <citation type="submission" date="2017-02" db="EMBL/GenBank/DDBJ databases">
        <title>Delving into the versatile metabolic prowess of the omnipresent phylum Bacteroidetes.</title>
        <authorList>
            <person name="Nobu M.K."/>
            <person name="Mei R."/>
            <person name="Narihiro T."/>
            <person name="Kuroda K."/>
            <person name="Liu W.-T."/>
        </authorList>
    </citation>
    <scope>NUCLEOTIDE SEQUENCE</scope>
    <source>
        <strain evidence="11">ADurb.Bin276</strain>
    </source>
</reference>
<feature type="domain" description="ABC transporter" evidence="10">
    <location>
        <begin position="256"/>
        <end position="497"/>
    </location>
</feature>
<dbReference type="PANTHER" id="PTHR43790">
    <property type="entry name" value="CARBOHYDRATE TRANSPORT ATP-BINDING PROTEIN MG119-RELATED"/>
    <property type="match status" value="1"/>
</dbReference>
<dbReference type="GO" id="GO:0005886">
    <property type="term" value="C:plasma membrane"/>
    <property type="evidence" value="ECO:0007669"/>
    <property type="project" value="UniProtKB-SubCell"/>
</dbReference>
<name>A0A1V5T2U0_9BACT</name>
<proteinExistence type="predicted"/>
<evidence type="ECO:0000256" key="7">
    <source>
        <dbReference type="ARBA" id="ARBA00022840"/>
    </source>
</evidence>
<evidence type="ECO:0000256" key="6">
    <source>
        <dbReference type="ARBA" id="ARBA00022741"/>
    </source>
</evidence>
<feature type="domain" description="ABC transporter" evidence="10">
    <location>
        <begin position="8"/>
        <end position="243"/>
    </location>
</feature>
<dbReference type="InterPro" id="IPR003439">
    <property type="entry name" value="ABC_transporter-like_ATP-bd"/>
</dbReference>
<keyword evidence="6" id="KW-0547">Nucleotide-binding</keyword>
<keyword evidence="7 11" id="KW-0067">ATP-binding</keyword>
<dbReference type="Gene3D" id="3.40.50.300">
    <property type="entry name" value="P-loop containing nucleotide triphosphate hydrolases"/>
    <property type="match status" value="2"/>
</dbReference>
<keyword evidence="9" id="KW-0472">Membrane</keyword>
<gene>
    <name evidence="11" type="primary">mglA_1</name>
    <name evidence="11" type="ORF">BWY41_00495</name>
</gene>
<keyword evidence="5" id="KW-0677">Repeat</keyword>